<dbReference type="SFLD" id="SFLDS00001">
    <property type="entry name" value="Enolase"/>
    <property type="match status" value="1"/>
</dbReference>
<protein>
    <submittedName>
        <fullName evidence="5">Unannotated protein</fullName>
    </submittedName>
</protein>
<name>A0A6J5YXP3_9ZZZZ</name>
<dbReference type="InterPro" id="IPR010197">
    <property type="entry name" value="OSBS/NAAAR"/>
</dbReference>
<dbReference type="InterPro" id="IPR036849">
    <property type="entry name" value="Enolase-like_C_sf"/>
</dbReference>
<keyword evidence="3" id="KW-0456">Lyase</keyword>
<evidence type="ECO:0000256" key="3">
    <source>
        <dbReference type="ARBA" id="ARBA00023239"/>
    </source>
</evidence>
<sequence>MNTVEGYLADGYLRIKLKIEPGWDIDAVRSVRETFGPDILLQVDANTAYGRDDFDHLRKLDEFNLLLMEQPLSEEDVLGHAKLAAHITTPICLDESIVSVQSAQDAIELKATQIINIKPARVGGYLAAKAIHDVAQSAKIPVWCGGMLETGIGRAANLALAALPNFTLPGDTSASARYFETDTTEPFVLEDGHIRVPTGAGIGVNPIPEIVERFTVSTDYIKR</sequence>
<dbReference type="PANTHER" id="PTHR48073">
    <property type="entry name" value="O-SUCCINYLBENZOATE SYNTHASE-RELATED"/>
    <property type="match status" value="1"/>
</dbReference>
<dbReference type="EMBL" id="CAESAJ010000025">
    <property type="protein sequence ID" value="CAB4333677.1"/>
    <property type="molecule type" value="Genomic_DNA"/>
</dbReference>
<evidence type="ECO:0000256" key="1">
    <source>
        <dbReference type="ARBA" id="ARBA00022723"/>
    </source>
</evidence>
<reference evidence="5" key="1">
    <citation type="submission" date="2020-05" db="EMBL/GenBank/DDBJ databases">
        <authorList>
            <person name="Chiriac C."/>
            <person name="Salcher M."/>
            <person name="Ghai R."/>
            <person name="Kavagutti S V."/>
        </authorList>
    </citation>
    <scope>NUCLEOTIDE SEQUENCE</scope>
</reference>
<accession>A0A6J5YXP3</accession>
<feature type="domain" description="Mandelate racemase/muconate lactonizing enzyme C-terminal" evidence="4">
    <location>
        <begin position="4"/>
        <end position="90"/>
    </location>
</feature>
<evidence type="ECO:0000259" key="4">
    <source>
        <dbReference type="SMART" id="SM00922"/>
    </source>
</evidence>
<dbReference type="SUPFAM" id="SSF51604">
    <property type="entry name" value="Enolase C-terminal domain-like"/>
    <property type="match status" value="1"/>
</dbReference>
<evidence type="ECO:0000313" key="5">
    <source>
        <dbReference type="EMBL" id="CAB4333677.1"/>
    </source>
</evidence>
<dbReference type="AlphaFoldDB" id="A0A6J5YXP3"/>
<dbReference type="InterPro" id="IPR013342">
    <property type="entry name" value="Mandelate_racemase_C"/>
</dbReference>
<keyword evidence="1" id="KW-0479">Metal-binding</keyword>
<dbReference type="GO" id="GO:0009234">
    <property type="term" value="P:menaquinone biosynthetic process"/>
    <property type="evidence" value="ECO:0007669"/>
    <property type="project" value="InterPro"/>
</dbReference>
<dbReference type="PANTHER" id="PTHR48073:SF5">
    <property type="entry name" value="O-SUCCINYLBENZOATE SYNTHASE"/>
    <property type="match status" value="1"/>
</dbReference>
<dbReference type="SFLD" id="SFLDF00009">
    <property type="entry name" value="o-succinylbenzoate_synthase"/>
    <property type="match status" value="1"/>
</dbReference>
<dbReference type="NCBIfam" id="TIGR01928">
    <property type="entry name" value="menC_lowGC_arch"/>
    <property type="match status" value="1"/>
</dbReference>
<dbReference type="Gene3D" id="3.20.20.120">
    <property type="entry name" value="Enolase-like C-terminal domain"/>
    <property type="match status" value="1"/>
</dbReference>
<organism evidence="5">
    <name type="scientific">freshwater metagenome</name>
    <dbReference type="NCBI Taxonomy" id="449393"/>
    <lineage>
        <taxon>unclassified sequences</taxon>
        <taxon>metagenomes</taxon>
        <taxon>ecological metagenomes</taxon>
    </lineage>
</organism>
<keyword evidence="2" id="KW-0460">Magnesium</keyword>
<dbReference type="InterPro" id="IPR029065">
    <property type="entry name" value="Enolase_C-like"/>
</dbReference>
<evidence type="ECO:0000256" key="2">
    <source>
        <dbReference type="ARBA" id="ARBA00022842"/>
    </source>
</evidence>
<dbReference type="SMART" id="SM00922">
    <property type="entry name" value="MR_MLE"/>
    <property type="match status" value="1"/>
</dbReference>
<dbReference type="Pfam" id="PF13378">
    <property type="entry name" value="MR_MLE_C"/>
    <property type="match status" value="1"/>
</dbReference>
<dbReference type="GO" id="GO:0046872">
    <property type="term" value="F:metal ion binding"/>
    <property type="evidence" value="ECO:0007669"/>
    <property type="project" value="UniProtKB-KW"/>
</dbReference>
<proteinExistence type="predicted"/>
<dbReference type="SFLD" id="SFLDG00180">
    <property type="entry name" value="muconate_cycloisomerase"/>
    <property type="match status" value="1"/>
</dbReference>
<dbReference type="GO" id="GO:0016829">
    <property type="term" value="F:lyase activity"/>
    <property type="evidence" value="ECO:0007669"/>
    <property type="project" value="UniProtKB-KW"/>
</dbReference>
<gene>
    <name evidence="5" type="ORF">UFOPK3770_00399</name>
</gene>